<feature type="compositionally biased region" description="Polar residues" evidence="2">
    <location>
        <begin position="316"/>
        <end position="327"/>
    </location>
</feature>
<dbReference type="Gene3D" id="3.90.190.10">
    <property type="entry name" value="Protein tyrosine phosphatase superfamily"/>
    <property type="match status" value="1"/>
</dbReference>
<gene>
    <name evidence="4" type="ORF">PRK78_002107</name>
</gene>
<dbReference type="PROSITE" id="PS50056">
    <property type="entry name" value="TYR_PHOSPHATASE_2"/>
    <property type="match status" value="1"/>
</dbReference>
<dbReference type="GO" id="GO:0005737">
    <property type="term" value="C:cytoplasm"/>
    <property type="evidence" value="ECO:0007669"/>
    <property type="project" value="TreeGrafter"/>
</dbReference>
<reference evidence="4" key="1">
    <citation type="submission" date="2023-03" db="EMBL/GenBank/DDBJ databases">
        <title>Emydomyces testavorans Genome Sequence.</title>
        <authorList>
            <person name="Hoyer L."/>
        </authorList>
    </citation>
    <scope>NUCLEOTIDE SEQUENCE</scope>
    <source>
        <strain evidence="4">16-2883</strain>
    </source>
</reference>
<accession>A0AAF0DEF4</accession>
<feature type="compositionally biased region" description="Polar residues" evidence="2">
    <location>
        <begin position="17"/>
        <end position="32"/>
    </location>
</feature>
<name>A0AAF0DEF4_9EURO</name>
<evidence type="ECO:0000313" key="4">
    <source>
        <dbReference type="EMBL" id="WEW56659.1"/>
    </source>
</evidence>
<dbReference type="GO" id="GO:0070372">
    <property type="term" value="P:regulation of ERK1 and ERK2 cascade"/>
    <property type="evidence" value="ECO:0007669"/>
    <property type="project" value="TreeGrafter"/>
</dbReference>
<dbReference type="GO" id="GO:0005654">
    <property type="term" value="C:nucleoplasm"/>
    <property type="evidence" value="ECO:0007669"/>
    <property type="project" value="TreeGrafter"/>
</dbReference>
<feature type="region of interest" description="Disordered" evidence="2">
    <location>
        <begin position="1"/>
        <end position="32"/>
    </location>
</feature>
<dbReference type="InterPro" id="IPR000340">
    <property type="entry name" value="Dual-sp_phosphatase_cat-dom"/>
</dbReference>
<dbReference type="GO" id="GO:0062026">
    <property type="term" value="P:negative regulation of SCF-dependent proteasomal ubiquitin-dependent catabolic process"/>
    <property type="evidence" value="ECO:0007669"/>
    <property type="project" value="TreeGrafter"/>
</dbReference>
<organism evidence="4 5">
    <name type="scientific">Emydomyces testavorans</name>
    <dbReference type="NCBI Taxonomy" id="2070801"/>
    <lineage>
        <taxon>Eukaryota</taxon>
        <taxon>Fungi</taxon>
        <taxon>Dikarya</taxon>
        <taxon>Ascomycota</taxon>
        <taxon>Pezizomycotina</taxon>
        <taxon>Eurotiomycetes</taxon>
        <taxon>Eurotiomycetidae</taxon>
        <taxon>Onygenales</taxon>
        <taxon>Nannizziopsiaceae</taxon>
        <taxon>Emydomyces</taxon>
    </lineage>
</organism>
<feature type="region of interest" description="Disordered" evidence="2">
    <location>
        <begin position="265"/>
        <end position="327"/>
    </location>
</feature>
<feature type="domain" description="Tyrosine specific protein phosphatases" evidence="3">
    <location>
        <begin position="158"/>
        <end position="232"/>
    </location>
</feature>
<keyword evidence="5" id="KW-1185">Reference proteome</keyword>
<feature type="compositionally biased region" description="Basic and acidic residues" evidence="2">
    <location>
        <begin position="1"/>
        <end position="16"/>
    </location>
</feature>
<evidence type="ECO:0000256" key="2">
    <source>
        <dbReference type="SAM" id="MobiDB-lite"/>
    </source>
</evidence>
<dbReference type="AlphaFoldDB" id="A0AAF0DEF4"/>
<sequence length="327" mass="36452">MEIDTCDTRPVGRDGSSESLFPNWSKNGTSTSALPAQVPEEAWMDLAQVRPLEPPKSHDYPPGHYACTQFFQSLGEGSFEGFPSGIHWQYAMRREAQMILPFLYLGPTSAARDIEFLKRVGITLVLAVRSRHASHAFIVNADKAACAAGIDSDHIDVEDFYELITMLPQAIRRINDHVCRCPDHSKSKTTEKKVLVFCETGNERSASLLTAYLMVMYNFRMHTALSHVQGRRLCVNVDFPVRDVLMSFDAILIAQRDVSRASRLAPEGGIYGNNGVKRPHKLLGRKEGNAEVQDSGDASDEEMGENEHPTKRQNVEDLSSESNGLRN</sequence>
<evidence type="ECO:0000256" key="1">
    <source>
        <dbReference type="ARBA" id="ARBA00009649"/>
    </source>
</evidence>
<evidence type="ECO:0000259" key="3">
    <source>
        <dbReference type="PROSITE" id="PS50056"/>
    </source>
</evidence>
<dbReference type="InterPro" id="IPR000387">
    <property type="entry name" value="Tyr_Pase_dom"/>
</dbReference>
<dbReference type="InterPro" id="IPR029021">
    <property type="entry name" value="Prot-tyrosine_phosphatase-like"/>
</dbReference>
<dbReference type="InterPro" id="IPR052449">
    <property type="entry name" value="STYX-Interacting_Phosphatase"/>
</dbReference>
<protein>
    <recommendedName>
        <fullName evidence="3">Tyrosine specific protein phosphatases domain-containing protein</fullName>
    </recommendedName>
</protein>
<dbReference type="InterPro" id="IPR020422">
    <property type="entry name" value="TYR_PHOSPHATASE_DUAL_dom"/>
</dbReference>
<dbReference type="PANTHER" id="PTHR46588:SF1">
    <property type="entry name" value="SERINE_THREONINE_TYROSINE-INTERACTING PROTEIN"/>
    <property type="match status" value="1"/>
</dbReference>
<dbReference type="EMBL" id="CP120627">
    <property type="protein sequence ID" value="WEW56659.1"/>
    <property type="molecule type" value="Genomic_DNA"/>
</dbReference>
<feature type="compositionally biased region" description="Basic and acidic residues" evidence="2">
    <location>
        <begin position="305"/>
        <end position="315"/>
    </location>
</feature>
<dbReference type="CDD" id="cd14498">
    <property type="entry name" value="DSP"/>
    <property type="match status" value="1"/>
</dbReference>
<evidence type="ECO:0000313" key="5">
    <source>
        <dbReference type="Proteomes" id="UP001219355"/>
    </source>
</evidence>
<dbReference type="Proteomes" id="UP001219355">
    <property type="component" value="Chromosome 1"/>
</dbReference>
<dbReference type="GO" id="GO:0140096">
    <property type="term" value="F:catalytic activity, acting on a protein"/>
    <property type="evidence" value="ECO:0007669"/>
    <property type="project" value="UniProtKB-ARBA"/>
</dbReference>
<dbReference type="SMART" id="SM00195">
    <property type="entry name" value="DSPc"/>
    <property type="match status" value="1"/>
</dbReference>
<dbReference type="PANTHER" id="PTHR46588">
    <property type="entry name" value="SERINE/THREONINE/TYROSINE-INTERACTING PROTEIN"/>
    <property type="match status" value="1"/>
</dbReference>
<dbReference type="GO" id="GO:1990444">
    <property type="term" value="F:F-box domain binding"/>
    <property type="evidence" value="ECO:0007669"/>
    <property type="project" value="TreeGrafter"/>
</dbReference>
<comment type="similarity">
    <text evidence="1">Belongs to the protein-tyrosine phosphatase family. Non-receptor class subfamily.</text>
</comment>
<dbReference type="SUPFAM" id="SSF52799">
    <property type="entry name" value="(Phosphotyrosine protein) phosphatases II"/>
    <property type="match status" value="1"/>
</dbReference>
<proteinExistence type="inferred from homology"/>
<dbReference type="Pfam" id="PF00782">
    <property type="entry name" value="DSPc"/>
    <property type="match status" value="1"/>
</dbReference>